<comment type="similarity">
    <text evidence="1">Belongs to the peptidase S8 family.</text>
</comment>
<dbReference type="InterPro" id="IPR015500">
    <property type="entry name" value="Peptidase_S8_subtilisin-rel"/>
</dbReference>
<keyword evidence="3" id="KW-0378">Hydrolase</keyword>
<gene>
    <name evidence="7" type="ORF">SDC9_93917</name>
</gene>
<protein>
    <recommendedName>
        <fullName evidence="6">Peptidase S8/S53 domain-containing protein</fullName>
    </recommendedName>
</protein>
<feature type="region of interest" description="Disordered" evidence="5">
    <location>
        <begin position="466"/>
        <end position="506"/>
    </location>
</feature>
<dbReference type="InterPro" id="IPR000209">
    <property type="entry name" value="Peptidase_S8/S53_dom"/>
</dbReference>
<accession>A0A645A1X8</accession>
<dbReference type="InterPro" id="IPR034204">
    <property type="entry name" value="PfSUB1-like_cat_dom"/>
</dbReference>
<comment type="caution">
    <text evidence="7">The sequence shown here is derived from an EMBL/GenBank/DDBJ whole genome shotgun (WGS) entry which is preliminary data.</text>
</comment>
<name>A0A645A1X8_9ZZZZ</name>
<reference evidence="7" key="1">
    <citation type="submission" date="2019-08" db="EMBL/GenBank/DDBJ databases">
        <authorList>
            <person name="Kucharzyk K."/>
            <person name="Murdoch R.W."/>
            <person name="Higgins S."/>
            <person name="Loffler F."/>
        </authorList>
    </citation>
    <scope>NUCLEOTIDE SEQUENCE</scope>
</reference>
<feature type="compositionally biased region" description="Pro residues" evidence="5">
    <location>
        <begin position="497"/>
        <end position="506"/>
    </location>
</feature>
<dbReference type="PANTHER" id="PTHR43399:SF4">
    <property type="entry name" value="CELL WALL-ASSOCIATED PROTEASE"/>
    <property type="match status" value="1"/>
</dbReference>
<dbReference type="Gene3D" id="3.40.50.200">
    <property type="entry name" value="Peptidase S8/S53 domain"/>
    <property type="match status" value="1"/>
</dbReference>
<dbReference type="Pfam" id="PF00082">
    <property type="entry name" value="Peptidase_S8"/>
    <property type="match status" value="1"/>
</dbReference>
<dbReference type="CDD" id="cd07473">
    <property type="entry name" value="Peptidases_S8_Subtilisin_like"/>
    <property type="match status" value="1"/>
</dbReference>
<sequence>MFEEQWALSNDGTFSLETEQNGYEAYNHISAPGQWNGSDMSRMGITAATAGTTAASGVDINAEEAWALNSGEAGKKVVVALIDTGVDYTHEDLADSIWTNADEIAGNGIDDDGNGYIDDVRGWNFYNDSNEVYVGSEDNHGTHGAGTIAANSDNSIGIAGIAGSTGNVEIMVLKALGGTDGSGTTEDVIRAIAYAEDNGASIVNLSLGVNTFDYALYFAMANSDLLFVVAAGNDGADSDNHGTYPAAYNLANIISVANLQCDGTLNSSSNFGETSVDLAAPGTYILSTTTGSGYGYMTGTSMAAPMVSATAALVYSYYDDLCLSDVKQIILGSAKELDSLDGLVETGGMLDTGAALSYDLDTLTDPGEDTETDAGTAPVISCETYTENGQCYLTVIVTDEEGDFCTLCYAQGEQTADYFNYGSGGTQVEVGRGNSATFRITGSGTCTFYALDTAGNETVKVVTVTTGTSSDSTSDESNGGGYRIPPGNFPGGNQPGGIPPMNSPHR</sequence>
<dbReference type="PROSITE" id="PS00138">
    <property type="entry name" value="SUBTILASE_SER"/>
    <property type="match status" value="1"/>
</dbReference>
<dbReference type="GO" id="GO:0004252">
    <property type="term" value="F:serine-type endopeptidase activity"/>
    <property type="evidence" value="ECO:0007669"/>
    <property type="project" value="InterPro"/>
</dbReference>
<dbReference type="EMBL" id="VSSQ01011586">
    <property type="protein sequence ID" value="MPM47209.1"/>
    <property type="molecule type" value="Genomic_DNA"/>
</dbReference>
<evidence type="ECO:0000256" key="1">
    <source>
        <dbReference type="ARBA" id="ARBA00011073"/>
    </source>
</evidence>
<keyword evidence="4" id="KW-0720">Serine protease</keyword>
<feature type="domain" description="Peptidase S8/S53" evidence="6">
    <location>
        <begin position="74"/>
        <end position="337"/>
    </location>
</feature>
<proteinExistence type="inferred from homology"/>
<dbReference type="InterPro" id="IPR036852">
    <property type="entry name" value="Peptidase_S8/S53_dom_sf"/>
</dbReference>
<dbReference type="InterPro" id="IPR023827">
    <property type="entry name" value="Peptidase_S8_Asp-AS"/>
</dbReference>
<dbReference type="PROSITE" id="PS00136">
    <property type="entry name" value="SUBTILASE_ASP"/>
    <property type="match status" value="1"/>
</dbReference>
<dbReference type="PRINTS" id="PR00723">
    <property type="entry name" value="SUBTILISIN"/>
</dbReference>
<dbReference type="PROSITE" id="PS51892">
    <property type="entry name" value="SUBTILASE"/>
    <property type="match status" value="1"/>
</dbReference>
<evidence type="ECO:0000259" key="6">
    <source>
        <dbReference type="Pfam" id="PF00082"/>
    </source>
</evidence>
<evidence type="ECO:0000313" key="7">
    <source>
        <dbReference type="EMBL" id="MPM47209.1"/>
    </source>
</evidence>
<dbReference type="AlphaFoldDB" id="A0A645A1X8"/>
<organism evidence="7">
    <name type="scientific">bioreactor metagenome</name>
    <dbReference type="NCBI Taxonomy" id="1076179"/>
    <lineage>
        <taxon>unclassified sequences</taxon>
        <taxon>metagenomes</taxon>
        <taxon>ecological metagenomes</taxon>
    </lineage>
</organism>
<dbReference type="PANTHER" id="PTHR43399">
    <property type="entry name" value="SUBTILISIN-RELATED"/>
    <property type="match status" value="1"/>
</dbReference>
<dbReference type="SUPFAM" id="SSF52743">
    <property type="entry name" value="Subtilisin-like"/>
    <property type="match status" value="1"/>
</dbReference>
<dbReference type="GO" id="GO:0006508">
    <property type="term" value="P:proteolysis"/>
    <property type="evidence" value="ECO:0007669"/>
    <property type="project" value="UniProtKB-KW"/>
</dbReference>
<evidence type="ECO:0000256" key="4">
    <source>
        <dbReference type="ARBA" id="ARBA00022825"/>
    </source>
</evidence>
<evidence type="ECO:0000256" key="5">
    <source>
        <dbReference type="SAM" id="MobiDB-lite"/>
    </source>
</evidence>
<evidence type="ECO:0000256" key="3">
    <source>
        <dbReference type="ARBA" id="ARBA00022801"/>
    </source>
</evidence>
<keyword evidence="2" id="KW-0645">Protease</keyword>
<dbReference type="InterPro" id="IPR051048">
    <property type="entry name" value="Peptidase_S8/S53_subtilisin"/>
</dbReference>
<dbReference type="InterPro" id="IPR023828">
    <property type="entry name" value="Peptidase_S8_Ser-AS"/>
</dbReference>
<evidence type="ECO:0000256" key="2">
    <source>
        <dbReference type="ARBA" id="ARBA00022670"/>
    </source>
</evidence>
<feature type="compositionally biased region" description="Low complexity" evidence="5">
    <location>
        <begin position="466"/>
        <end position="477"/>
    </location>
</feature>